<dbReference type="PANTHER" id="PTHR33495">
    <property type="entry name" value="ANTI-SIGMA FACTOR ANTAGONIST TM_1081-RELATED-RELATED"/>
    <property type="match status" value="1"/>
</dbReference>
<dbReference type="PROSITE" id="PS50801">
    <property type="entry name" value="STAS"/>
    <property type="match status" value="1"/>
</dbReference>
<evidence type="ECO:0000256" key="1">
    <source>
        <dbReference type="ARBA" id="ARBA00009013"/>
    </source>
</evidence>
<evidence type="ECO:0000256" key="2">
    <source>
        <dbReference type="RuleBase" id="RU003749"/>
    </source>
</evidence>
<dbReference type="InterPro" id="IPR036513">
    <property type="entry name" value="STAS_dom_sf"/>
</dbReference>
<dbReference type="NCBIfam" id="TIGR00377">
    <property type="entry name" value="ant_ant_sig"/>
    <property type="match status" value="1"/>
</dbReference>
<dbReference type="InterPro" id="IPR003658">
    <property type="entry name" value="Anti-sigma_ant"/>
</dbReference>
<dbReference type="RefSeq" id="WP_311591928.1">
    <property type="nucleotide sequence ID" value="NZ_JAVRHV010000001.1"/>
</dbReference>
<dbReference type="Proteomes" id="UP001252186">
    <property type="component" value="Unassembled WGS sequence"/>
</dbReference>
<comment type="caution">
    <text evidence="4">The sequence shown here is derived from an EMBL/GenBank/DDBJ whole genome shotgun (WGS) entry which is preliminary data.</text>
</comment>
<dbReference type="CDD" id="cd07043">
    <property type="entry name" value="STAS_anti-anti-sigma_factors"/>
    <property type="match status" value="1"/>
</dbReference>
<evidence type="ECO:0000313" key="4">
    <source>
        <dbReference type="EMBL" id="MDT0552101.1"/>
    </source>
</evidence>
<dbReference type="InterPro" id="IPR002645">
    <property type="entry name" value="STAS_dom"/>
</dbReference>
<accession>A0ABU2Y2Q7</accession>
<name>A0ABU2Y2Q7_9FLAO</name>
<feature type="domain" description="STAS" evidence="3">
    <location>
        <begin position="3"/>
        <end position="112"/>
    </location>
</feature>
<comment type="similarity">
    <text evidence="1 2">Belongs to the anti-sigma-factor antagonist family.</text>
</comment>
<dbReference type="Pfam" id="PF01740">
    <property type="entry name" value="STAS"/>
    <property type="match status" value="1"/>
</dbReference>
<evidence type="ECO:0000259" key="3">
    <source>
        <dbReference type="PROSITE" id="PS50801"/>
    </source>
</evidence>
<dbReference type="SUPFAM" id="SSF52091">
    <property type="entry name" value="SpoIIaa-like"/>
    <property type="match status" value="1"/>
</dbReference>
<keyword evidence="5" id="KW-1185">Reference proteome</keyword>
<protein>
    <recommendedName>
        <fullName evidence="2">Anti-sigma factor antagonist</fullName>
    </recommendedName>
</protein>
<reference evidence="4 5" key="1">
    <citation type="submission" date="2023-09" db="EMBL/GenBank/DDBJ databases">
        <authorList>
            <person name="Rey-Velasco X."/>
        </authorList>
    </citation>
    <scope>NUCLEOTIDE SEQUENCE [LARGE SCALE GENOMIC DNA]</scope>
    <source>
        <strain evidence="4 5">P050</strain>
    </source>
</reference>
<sequence>MALEVVNKDVNDVVVVNLIGNLDTNTAPDAESNINSHLESGVKKIVINLEQTKYVSSAGLRIFLATAKKMTASGGAVKLCAANEVVQEILDISGFSSILDVKSSEEEALNDI</sequence>
<organism evidence="4 5">
    <name type="scientific">Urechidicola vernalis</name>
    <dbReference type="NCBI Taxonomy" id="3075600"/>
    <lineage>
        <taxon>Bacteria</taxon>
        <taxon>Pseudomonadati</taxon>
        <taxon>Bacteroidota</taxon>
        <taxon>Flavobacteriia</taxon>
        <taxon>Flavobacteriales</taxon>
        <taxon>Flavobacteriaceae</taxon>
        <taxon>Urechidicola</taxon>
    </lineage>
</organism>
<dbReference type="PANTHER" id="PTHR33495:SF14">
    <property type="entry name" value="ANTI-SIGMA FACTOR ANTAGONIST"/>
    <property type="match status" value="1"/>
</dbReference>
<proteinExistence type="inferred from homology"/>
<gene>
    <name evidence="4" type="ORF">RM519_02475</name>
</gene>
<evidence type="ECO:0000313" key="5">
    <source>
        <dbReference type="Proteomes" id="UP001252186"/>
    </source>
</evidence>
<dbReference type="Gene3D" id="3.30.750.24">
    <property type="entry name" value="STAS domain"/>
    <property type="match status" value="1"/>
</dbReference>
<dbReference type="EMBL" id="JAVRHV010000001">
    <property type="protein sequence ID" value="MDT0552101.1"/>
    <property type="molecule type" value="Genomic_DNA"/>
</dbReference>